<accession>A0ABQ5UWH5</accession>
<evidence type="ECO:0008006" key="3">
    <source>
        <dbReference type="Google" id="ProtNLM"/>
    </source>
</evidence>
<evidence type="ECO:0000313" key="2">
    <source>
        <dbReference type="Proteomes" id="UP001161390"/>
    </source>
</evidence>
<organism evidence="1 2">
    <name type="scientific">Algimonas porphyrae</name>
    <dbReference type="NCBI Taxonomy" id="1128113"/>
    <lineage>
        <taxon>Bacteria</taxon>
        <taxon>Pseudomonadati</taxon>
        <taxon>Pseudomonadota</taxon>
        <taxon>Alphaproteobacteria</taxon>
        <taxon>Maricaulales</taxon>
        <taxon>Robiginitomaculaceae</taxon>
        <taxon>Algimonas</taxon>
    </lineage>
</organism>
<evidence type="ECO:0000313" key="1">
    <source>
        <dbReference type="EMBL" id="GLQ19254.1"/>
    </source>
</evidence>
<sequence>MAATPVRAATDRRDFFRTEFICAALRELSDPARAMIVAWLVMKHRQTIFEAP</sequence>
<reference evidence="1" key="1">
    <citation type="journal article" date="2014" name="Int. J. Syst. Evol. Microbiol.">
        <title>Complete genome of a new Firmicutes species belonging to the dominant human colonic microbiota ('Ruminococcus bicirculans') reveals two chromosomes and a selective capacity to utilize plant glucans.</title>
        <authorList>
            <consortium name="NISC Comparative Sequencing Program"/>
            <person name="Wegmann U."/>
            <person name="Louis P."/>
            <person name="Goesmann A."/>
            <person name="Henrissat B."/>
            <person name="Duncan S.H."/>
            <person name="Flint H.J."/>
        </authorList>
    </citation>
    <scope>NUCLEOTIDE SEQUENCE</scope>
    <source>
        <strain evidence="1">NBRC 108216</strain>
    </source>
</reference>
<proteinExistence type="predicted"/>
<comment type="caution">
    <text evidence="1">The sequence shown here is derived from an EMBL/GenBank/DDBJ whole genome shotgun (WGS) entry which is preliminary data.</text>
</comment>
<dbReference type="Proteomes" id="UP001161390">
    <property type="component" value="Unassembled WGS sequence"/>
</dbReference>
<protein>
    <recommendedName>
        <fullName evidence="3">Transcriptional regulator</fullName>
    </recommendedName>
</protein>
<keyword evidence="2" id="KW-1185">Reference proteome</keyword>
<dbReference type="EMBL" id="BSNJ01000001">
    <property type="protein sequence ID" value="GLQ19254.1"/>
    <property type="molecule type" value="Genomic_DNA"/>
</dbReference>
<reference evidence="1" key="2">
    <citation type="submission" date="2023-01" db="EMBL/GenBank/DDBJ databases">
        <title>Draft genome sequence of Algimonas porphyrae strain NBRC 108216.</title>
        <authorList>
            <person name="Sun Q."/>
            <person name="Mori K."/>
        </authorList>
    </citation>
    <scope>NUCLEOTIDE SEQUENCE</scope>
    <source>
        <strain evidence="1">NBRC 108216</strain>
    </source>
</reference>
<name>A0ABQ5UWH5_9PROT</name>
<gene>
    <name evidence="1" type="ORF">GCM10007854_02090</name>
</gene>